<dbReference type="EMBL" id="NKXS01001325">
    <property type="protein sequence ID" value="PIN19141.1"/>
    <property type="molecule type" value="Genomic_DNA"/>
</dbReference>
<name>A0A2G9HNQ4_9LAMI</name>
<keyword evidence="1" id="KW-0472">Membrane</keyword>
<protein>
    <submittedName>
        <fullName evidence="2">Uncharacterized protein</fullName>
    </submittedName>
</protein>
<dbReference type="Proteomes" id="UP000231279">
    <property type="component" value="Unassembled WGS sequence"/>
</dbReference>
<evidence type="ECO:0000313" key="2">
    <source>
        <dbReference type="EMBL" id="PIN19141.1"/>
    </source>
</evidence>
<feature type="transmembrane region" description="Helical" evidence="1">
    <location>
        <begin position="53"/>
        <end position="72"/>
    </location>
</feature>
<keyword evidence="1" id="KW-0812">Transmembrane</keyword>
<accession>A0A2G9HNQ4</accession>
<proteinExistence type="predicted"/>
<reference evidence="3" key="1">
    <citation type="journal article" date="2018" name="Gigascience">
        <title>Genome assembly of the Pink Ipe (Handroanthus impetiginosus, Bignoniaceae), a highly valued, ecologically keystone Neotropical timber forest tree.</title>
        <authorList>
            <person name="Silva-Junior O.B."/>
            <person name="Grattapaglia D."/>
            <person name="Novaes E."/>
            <person name="Collevatti R.G."/>
        </authorList>
    </citation>
    <scope>NUCLEOTIDE SEQUENCE [LARGE SCALE GENOMIC DNA]</scope>
    <source>
        <strain evidence="3">cv. UFG-1</strain>
    </source>
</reference>
<evidence type="ECO:0000313" key="3">
    <source>
        <dbReference type="Proteomes" id="UP000231279"/>
    </source>
</evidence>
<sequence>MSKSKTEEIFGLFGSSNLCNHVKSFSIPISSFSFKREHSSKVCMCDILSVILWFYRMVFLPSTHAFFTLASVKR</sequence>
<organism evidence="2 3">
    <name type="scientific">Handroanthus impetiginosus</name>
    <dbReference type="NCBI Taxonomy" id="429701"/>
    <lineage>
        <taxon>Eukaryota</taxon>
        <taxon>Viridiplantae</taxon>
        <taxon>Streptophyta</taxon>
        <taxon>Embryophyta</taxon>
        <taxon>Tracheophyta</taxon>
        <taxon>Spermatophyta</taxon>
        <taxon>Magnoliopsida</taxon>
        <taxon>eudicotyledons</taxon>
        <taxon>Gunneridae</taxon>
        <taxon>Pentapetalae</taxon>
        <taxon>asterids</taxon>
        <taxon>lamiids</taxon>
        <taxon>Lamiales</taxon>
        <taxon>Bignoniaceae</taxon>
        <taxon>Crescentiina</taxon>
        <taxon>Tabebuia alliance</taxon>
        <taxon>Handroanthus</taxon>
    </lineage>
</organism>
<dbReference type="AlphaFoldDB" id="A0A2G9HNQ4"/>
<evidence type="ECO:0000256" key="1">
    <source>
        <dbReference type="SAM" id="Phobius"/>
    </source>
</evidence>
<keyword evidence="1" id="KW-1133">Transmembrane helix</keyword>
<comment type="caution">
    <text evidence="2">The sequence shown here is derived from an EMBL/GenBank/DDBJ whole genome shotgun (WGS) entry which is preliminary data.</text>
</comment>
<keyword evidence="3" id="KW-1185">Reference proteome</keyword>
<gene>
    <name evidence="2" type="ORF">CDL12_08140</name>
</gene>